<evidence type="ECO:0000256" key="4">
    <source>
        <dbReference type="ARBA" id="ARBA00022968"/>
    </source>
</evidence>
<evidence type="ECO:0000256" key="5">
    <source>
        <dbReference type="ARBA" id="ARBA00022989"/>
    </source>
</evidence>
<comment type="subcellular location">
    <subcellularLocation>
        <location evidence="1">Membrane</location>
        <topology evidence="1">Single-pass type II membrane protein</topology>
    </subcellularLocation>
</comment>
<dbReference type="GO" id="GO:0016020">
    <property type="term" value="C:membrane"/>
    <property type="evidence" value="ECO:0007669"/>
    <property type="project" value="UniProtKB-SubCell"/>
</dbReference>
<evidence type="ECO:0000256" key="1">
    <source>
        <dbReference type="ARBA" id="ARBA00004606"/>
    </source>
</evidence>
<evidence type="ECO:0000313" key="8">
    <source>
        <dbReference type="Proteomes" id="UP000050761"/>
    </source>
</evidence>
<evidence type="ECO:0000256" key="2">
    <source>
        <dbReference type="ARBA" id="ARBA00006462"/>
    </source>
</evidence>
<dbReference type="Proteomes" id="UP000050761">
    <property type="component" value="Unassembled WGS sequence"/>
</dbReference>
<keyword evidence="6" id="KW-0472">Membrane</keyword>
<dbReference type="AlphaFoldDB" id="A0A183GNZ3"/>
<reference evidence="9" key="2">
    <citation type="submission" date="2019-09" db="UniProtKB">
        <authorList>
            <consortium name="WormBaseParasite"/>
        </authorList>
    </citation>
    <scope>IDENTIFICATION</scope>
</reference>
<proteinExistence type="inferred from homology"/>
<keyword evidence="3" id="KW-0812">Transmembrane</keyword>
<sequence length="124" mass="14397">MEHMYEYLATLDHNEPYYLGFTLNNPGLTRGYNGAGAGYVLSRAAMKLFIDRAFNDRRICPVHVSESLGLARCLESLEIYPHDTRNEHGQQRFHTYRPEEMYHGLIADEWHYHPQKLVSCPLLG</sequence>
<dbReference type="GO" id="GO:0016263">
    <property type="term" value="F:glycoprotein-N-acetylgalactosamine 3-beta-galactosyltransferase activity"/>
    <property type="evidence" value="ECO:0007669"/>
    <property type="project" value="TreeGrafter"/>
</dbReference>
<gene>
    <name evidence="7" type="ORF">HPBE_LOCUS24412</name>
</gene>
<keyword evidence="8" id="KW-1185">Reference proteome</keyword>
<evidence type="ECO:0000313" key="7">
    <source>
        <dbReference type="EMBL" id="VDP44866.1"/>
    </source>
</evidence>
<dbReference type="PANTHER" id="PTHR23033">
    <property type="entry name" value="BETA1,3-GALACTOSYLTRANSFERASE"/>
    <property type="match status" value="1"/>
</dbReference>
<dbReference type="OrthoDB" id="414175at2759"/>
<evidence type="ECO:0000256" key="3">
    <source>
        <dbReference type="ARBA" id="ARBA00022692"/>
    </source>
</evidence>
<dbReference type="PANTHER" id="PTHR23033:SF12">
    <property type="entry name" value="GLYCOPROTEIN-N-ACETYLGALACTOSAMINE 3-BETA-GALACTOSYLTRANSFERASE 1-RELATED"/>
    <property type="match status" value="1"/>
</dbReference>
<reference evidence="7 8" key="1">
    <citation type="submission" date="2018-11" db="EMBL/GenBank/DDBJ databases">
        <authorList>
            <consortium name="Pathogen Informatics"/>
        </authorList>
    </citation>
    <scope>NUCLEOTIDE SEQUENCE [LARGE SCALE GENOMIC DNA]</scope>
</reference>
<dbReference type="WBParaSite" id="HPBE_0002441301-mRNA-1">
    <property type="protein sequence ID" value="HPBE_0002441301-mRNA-1"/>
    <property type="gene ID" value="HPBE_0002441301"/>
</dbReference>
<accession>A0A3P8HN70</accession>
<evidence type="ECO:0000256" key="6">
    <source>
        <dbReference type="ARBA" id="ARBA00023136"/>
    </source>
</evidence>
<accession>A0A183GNZ3</accession>
<keyword evidence="4" id="KW-0735">Signal-anchor</keyword>
<name>A0A183GNZ3_HELPZ</name>
<keyword evidence="5" id="KW-1133">Transmembrane helix</keyword>
<dbReference type="EMBL" id="UZAH01036312">
    <property type="protein sequence ID" value="VDP44866.1"/>
    <property type="molecule type" value="Genomic_DNA"/>
</dbReference>
<comment type="similarity">
    <text evidence="2">Belongs to the glycosyltransferase 31 family. Beta3-Gal-T subfamily.</text>
</comment>
<dbReference type="InterPro" id="IPR026050">
    <property type="entry name" value="C1GALT1/C1GALT1_chp1"/>
</dbReference>
<organism evidence="8 9">
    <name type="scientific">Heligmosomoides polygyrus</name>
    <name type="common">Parasitic roundworm</name>
    <dbReference type="NCBI Taxonomy" id="6339"/>
    <lineage>
        <taxon>Eukaryota</taxon>
        <taxon>Metazoa</taxon>
        <taxon>Ecdysozoa</taxon>
        <taxon>Nematoda</taxon>
        <taxon>Chromadorea</taxon>
        <taxon>Rhabditida</taxon>
        <taxon>Rhabditina</taxon>
        <taxon>Rhabditomorpha</taxon>
        <taxon>Strongyloidea</taxon>
        <taxon>Heligmosomidae</taxon>
        <taxon>Heligmosomoides</taxon>
    </lineage>
</organism>
<dbReference type="Gene3D" id="3.90.550.50">
    <property type="match status" value="1"/>
</dbReference>
<protein>
    <submittedName>
        <fullName evidence="9">Glycoprotein-N-acetylgalactosamine 3-beta-galactosyltransferase 1</fullName>
    </submittedName>
</protein>
<evidence type="ECO:0000313" key="9">
    <source>
        <dbReference type="WBParaSite" id="HPBE_0002441301-mRNA-1"/>
    </source>
</evidence>